<dbReference type="EnsemblMetazoa" id="PPA18888.1">
    <property type="protein sequence ID" value="PPA18888.1"/>
    <property type="gene ID" value="WBGene00108442"/>
</dbReference>
<reference evidence="2" key="1">
    <citation type="journal article" date="2008" name="Nat. Genet.">
        <title>The Pristionchus pacificus genome provides a unique perspective on nematode lifestyle and parasitism.</title>
        <authorList>
            <person name="Dieterich C."/>
            <person name="Clifton S.W."/>
            <person name="Schuster L.N."/>
            <person name="Chinwalla A."/>
            <person name="Delehaunty K."/>
            <person name="Dinkelacker I."/>
            <person name="Fulton L."/>
            <person name="Fulton R."/>
            <person name="Godfrey J."/>
            <person name="Minx P."/>
            <person name="Mitreva M."/>
            <person name="Roeseler W."/>
            <person name="Tian H."/>
            <person name="Witte H."/>
            <person name="Yang S.P."/>
            <person name="Wilson R.K."/>
            <person name="Sommer R.J."/>
        </authorList>
    </citation>
    <scope>NUCLEOTIDE SEQUENCE [LARGE SCALE GENOMIC DNA]</scope>
    <source>
        <strain evidence="2">PS312</strain>
    </source>
</reference>
<evidence type="ECO:0000313" key="1">
    <source>
        <dbReference type="EnsemblMetazoa" id="PPA18888.1"/>
    </source>
</evidence>
<evidence type="ECO:0000313" key="2">
    <source>
        <dbReference type="Proteomes" id="UP000005239"/>
    </source>
</evidence>
<dbReference type="AlphaFoldDB" id="A0A2A6D0Q6"/>
<protein>
    <submittedName>
        <fullName evidence="1">Uncharacterized protein</fullName>
    </submittedName>
</protein>
<accession>A0A2A6D0Q6</accession>
<reference evidence="1" key="2">
    <citation type="submission" date="2022-06" db="UniProtKB">
        <authorList>
            <consortium name="EnsemblMetazoa"/>
        </authorList>
    </citation>
    <scope>IDENTIFICATION</scope>
    <source>
        <strain evidence="1">PS312</strain>
    </source>
</reference>
<dbReference type="Proteomes" id="UP000005239">
    <property type="component" value="Unassembled WGS sequence"/>
</dbReference>
<proteinExistence type="predicted"/>
<name>A0A2A6D0Q6_PRIPA</name>
<accession>A0A8R1YHE8</accession>
<keyword evidence="2" id="KW-1185">Reference proteome</keyword>
<gene>
    <name evidence="1" type="primary">WBGene00108442</name>
</gene>
<organism evidence="1 2">
    <name type="scientific">Pristionchus pacificus</name>
    <name type="common">Parasitic nematode worm</name>
    <dbReference type="NCBI Taxonomy" id="54126"/>
    <lineage>
        <taxon>Eukaryota</taxon>
        <taxon>Metazoa</taxon>
        <taxon>Ecdysozoa</taxon>
        <taxon>Nematoda</taxon>
        <taxon>Chromadorea</taxon>
        <taxon>Rhabditida</taxon>
        <taxon>Rhabditina</taxon>
        <taxon>Diplogasteromorpha</taxon>
        <taxon>Diplogasteroidea</taxon>
        <taxon>Neodiplogasteridae</taxon>
        <taxon>Pristionchus</taxon>
    </lineage>
</organism>
<sequence>MLSDIWAAVIEGVVKILSNFKDPNFVRNVYIVMFIICGYLVWTCPCYDDTAPQTMRKEKMEKRELARLLAKKARRNELKGNNEYIKYHLNEVYRKARQREKRQKKALGDVYVV</sequence>